<dbReference type="AlphaFoldDB" id="A0AA86VWL3"/>
<organism evidence="1 2">
    <name type="scientific">Sphenostylis stenocarpa</name>
    <dbReference type="NCBI Taxonomy" id="92480"/>
    <lineage>
        <taxon>Eukaryota</taxon>
        <taxon>Viridiplantae</taxon>
        <taxon>Streptophyta</taxon>
        <taxon>Embryophyta</taxon>
        <taxon>Tracheophyta</taxon>
        <taxon>Spermatophyta</taxon>
        <taxon>Magnoliopsida</taxon>
        <taxon>eudicotyledons</taxon>
        <taxon>Gunneridae</taxon>
        <taxon>Pentapetalae</taxon>
        <taxon>rosids</taxon>
        <taxon>fabids</taxon>
        <taxon>Fabales</taxon>
        <taxon>Fabaceae</taxon>
        <taxon>Papilionoideae</taxon>
        <taxon>50 kb inversion clade</taxon>
        <taxon>NPAAA clade</taxon>
        <taxon>indigoferoid/millettioid clade</taxon>
        <taxon>Phaseoleae</taxon>
        <taxon>Sphenostylis</taxon>
    </lineage>
</organism>
<proteinExistence type="predicted"/>
<dbReference type="Proteomes" id="UP001189624">
    <property type="component" value="Chromosome 2"/>
</dbReference>
<sequence length="53" mass="6021">MNDVSRLYQKSSICDDGAGRNLKRVSCFEVNLLPAWVGRETHGNKFLSPFFSE</sequence>
<name>A0AA86VWL3_9FABA</name>
<evidence type="ECO:0000313" key="1">
    <source>
        <dbReference type="EMBL" id="CAJ1930531.1"/>
    </source>
</evidence>
<evidence type="ECO:0000313" key="2">
    <source>
        <dbReference type="Proteomes" id="UP001189624"/>
    </source>
</evidence>
<keyword evidence="2" id="KW-1185">Reference proteome</keyword>
<dbReference type="EMBL" id="OY731399">
    <property type="protein sequence ID" value="CAJ1930531.1"/>
    <property type="molecule type" value="Genomic_DNA"/>
</dbReference>
<accession>A0AA86VWL3</accession>
<protein>
    <submittedName>
        <fullName evidence="1">Uncharacterized protein</fullName>
    </submittedName>
</protein>
<reference evidence="1" key="1">
    <citation type="submission" date="2023-10" db="EMBL/GenBank/DDBJ databases">
        <authorList>
            <person name="Domelevo Entfellner J.-B."/>
        </authorList>
    </citation>
    <scope>NUCLEOTIDE SEQUENCE</scope>
</reference>
<dbReference type="Gramene" id="rna-AYBTSS11_LOCUS4787">
    <property type="protein sequence ID" value="CAJ1930531.1"/>
    <property type="gene ID" value="gene-AYBTSS11_LOCUS4787"/>
</dbReference>
<gene>
    <name evidence="1" type="ORF">AYBTSS11_LOCUS4787</name>
</gene>